<feature type="transmembrane region" description="Helical" evidence="8">
    <location>
        <begin position="124"/>
        <end position="141"/>
    </location>
</feature>
<keyword evidence="4 8" id="KW-0812">Transmembrane</keyword>
<keyword evidence="5 8" id="KW-1133">Transmembrane helix</keyword>
<dbReference type="RefSeq" id="WP_087108788.1">
    <property type="nucleotide sequence ID" value="NZ_FUKM01000046.1"/>
</dbReference>
<dbReference type="InterPro" id="IPR006726">
    <property type="entry name" value="PHBA_efflux_AaeB/fusaric-R"/>
</dbReference>
<feature type="transmembrane region" description="Helical" evidence="8">
    <location>
        <begin position="153"/>
        <end position="173"/>
    </location>
</feature>
<keyword evidence="3" id="KW-1003">Cell membrane</keyword>
<feature type="region of interest" description="Disordered" evidence="7">
    <location>
        <begin position="594"/>
        <end position="614"/>
    </location>
</feature>
<evidence type="ECO:0000256" key="8">
    <source>
        <dbReference type="SAM" id="Phobius"/>
    </source>
</evidence>
<dbReference type="EMBL" id="FUKM01000046">
    <property type="protein sequence ID" value="SJN13495.1"/>
    <property type="molecule type" value="Genomic_DNA"/>
</dbReference>
<gene>
    <name evidence="9" type="ORF">CZ787_10385</name>
</gene>
<dbReference type="PANTHER" id="PTHR30509:SF9">
    <property type="entry name" value="MULTIDRUG RESISTANCE PROTEIN MDTO"/>
    <property type="match status" value="1"/>
</dbReference>
<evidence type="ECO:0000256" key="3">
    <source>
        <dbReference type="ARBA" id="ARBA00022475"/>
    </source>
</evidence>
<evidence type="ECO:0000256" key="6">
    <source>
        <dbReference type="ARBA" id="ARBA00023136"/>
    </source>
</evidence>
<dbReference type="Pfam" id="PF04632">
    <property type="entry name" value="FUSC"/>
    <property type="match status" value="1"/>
</dbReference>
<evidence type="ECO:0000256" key="5">
    <source>
        <dbReference type="ARBA" id="ARBA00022989"/>
    </source>
</evidence>
<dbReference type="OrthoDB" id="105720at2"/>
<evidence type="ECO:0000313" key="9">
    <source>
        <dbReference type="EMBL" id="SJN13495.1"/>
    </source>
</evidence>
<reference evidence="9 10" key="1">
    <citation type="submission" date="2017-02" db="EMBL/GenBank/DDBJ databases">
        <authorList>
            <person name="Dridi B."/>
        </authorList>
    </citation>
    <scope>NUCLEOTIDE SEQUENCE [LARGE SCALE GENOMIC DNA]</scope>
    <source>
        <strain evidence="9 10">JB380</strain>
    </source>
</reference>
<protein>
    <submittedName>
        <fullName evidence="9">Probable membrane protein YPO0618</fullName>
    </submittedName>
</protein>
<evidence type="ECO:0000256" key="4">
    <source>
        <dbReference type="ARBA" id="ARBA00022692"/>
    </source>
</evidence>
<evidence type="ECO:0000256" key="7">
    <source>
        <dbReference type="SAM" id="MobiDB-lite"/>
    </source>
</evidence>
<feature type="transmembrane region" description="Helical" evidence="8">
    <location>
        <begin position="434"/>
        <end position="454"/>
    </location>
</feature>
<proteinExistence type="predicted"/>
<evidence type="ECO:0000313" key="10">
    <source>
        <dbReference type="Proteomes" id="UP000196331"/>
    </source>
</evidence>
<organism evidence="9 10">
    <name type="scientific">Halomonas citrativorans</name>
    <dbReference type="NCBI Taxonomy" id="2742612"/>
    <lineage>
        <taxon>Bacteria</taxon>
        <taxon>Pseudomonadati</taxon>
        <taxon>Pseudomonadota</taxon>
        <taxon>Gammaproteobacteria</taxon>
        <taxon>Oceanospirillales</taxon>
        <taxon>Halomonadaceae</taxon>
        <taxon>Halomonas</taxon>
    </lineage>
</organism>
<accession>A0A1R4I111</accession>
<feature type="transmembrane region" description="Helical" evidence="8">
    <location>
        <begin position="98"/>
        <end position="117"/>
    </location>
</feature>
<feature type="transmembrane region" description="Helical" evidence="8">
    <location>
        <begin position="69"/>
        <end position="92"/>
    </location>
</feature>
<keyword evidence="6 8" id="KW-0472">Membrane</keyword>
<feature type="transmembrane region" description="Helical" evidence="8">
    <location>
        <begin position="382"/>
        <end position="404"/>
    </location>
</feature>
<name>A0A1R4I111_9GAMM</name>
<feature type="transmembrane region" description="Helical" evidence="8">
    <location>
        <begin position="27"/>
        <end position="48"/>
    </location>
</feature>
<comment type="subcellular location">
    <subcellularLocation>
        <location evidence="1">Cell membrane</location>
        <topology evidence="1">Multi-pass membrane protein</topology>
    </subcellularLocation>
</comment>
<evidence type="ECO:0000256" key="2">
    <source>
        <dbReference type="ARBA" id="ARBA00022448"/>
    </source>
</evidence>
<keyword evidence="2" id="KW-0813">Transport</keyword>
<feature type="transmembrane region" description="Helical" evidence="8">
    <location>
        <begin position="410"/>
        <end position="427"/>
    </location>
</feature>
<dbReference type="Proteomes" id="UP000196331">
    <property type="component" value="Unassembled WGS sequence"/>
</dbReference>
<dbReference type="GO" id="GO:0005886">
    <property type="term" value="C:plasma membrane"/>
    <property type="evidence" value="ECO:0007669"/>
    <property type="project" value="UniProtKB-SubCell"/>
</dbReference>
<feature type="transmembrane region" description="Helical" evidence="8">
    <location>
        <begin position="466"/>
        <end position="484"/>
    </location>
</feature>
<comment type="caution">
    <text evidence="9">The sequence shown here is derived from an EMBL/GenBank/DDBJ whole genome shotgun (WGS) entry which is preliminary data.</text>
</comment>
<dbReference type="AlphaFoldDB" id="A0A1R4I111"/>
<sequence length="635" mass="69524">MAAESPWGKIARQAWADLQPFPGRIGLTWRVALLCALVSATAMMLKIPEASISCYLIIFLSKQDAVKNCIMALGVILMASTVVLLMIPIINVSIDSPAMRLAVMFFASYIFLFLSSATPLGEQAAIVGLVIAFIMTLVTMVPVGEVADKGLLMAWKMACMPMFLMILFNLLFGTPSQTLVRNRIVGRLRCAADRIETQQASTAFNTLVSEGNDDSLQQMQIVKLLHLISTVRSRWLSGATETSYRILIIAEALPESLSRAARSDLAVELRQAADAIANDKCPMLQAAPEAAETGLQPLYVALHGLSQPDGGAAQPPRPRKIPLLAADAFSNPIHQRYALKTSAAAVLCYLIYTGMQWDGIHTAMITCYVAALGTTGETLRKLTLRIVGCLIGAAMGIFSLAFIMPHLSSVGGLMGLVFFGVLIGAWVSSGTERIYYAGVQIALAFLLTTLNGFGPSFDISQASNRIYGILLGIFVIYVIFTQFWPRSVINQVARQLNDALDALSDLSTLSRQDQQLRTQAASTAYFALGQAEELLDMVPFEPSRLRASTDELKRVERIVEELNDLISQLYMAEQDDGTIKERLQRLKSQLATELENRRNRPVSSAYEGSPLDDGAYSDIERQLTRIERIVHVEKS</sequence>
<dbReference type="GO" id="GO:0022857">
    <property type="term" value="F:transmembrane transporter activity"/>
    <property type="evidence" value="ECO:0007669"/>
    <property type="project" value="InterPro"/>
</dbReference>
<evidence type="ECO:0000256" key="1">
    <source>
        <dbReference type="ARBA" id="ARBA00004651"/>
    </source>
</evidence>
<dbReference type="PANTHER" id="PTHR30509">
    <property type="entry name" value="P-HYDROXYBENZOIC ACID EFFLUX PUMP SUBUNIT-RELATED"/>
    <property type="match status" value="1"/>
</dbReference>